<gene>
    <name evidence="2" type="ORF">IAB74_02565</name>
</gene>
<keyword evidence="1" id="KW-0812">Transmembrane</keyword>
<protein>
    <submittedName>
        <fullName evidence="2">Uncharacterized protein</fullName>
    </submittedName>
</protein>
<evidence type="ECO:0000313" key="2">
    <source>
        <dbReference type="EMBL" id="HIQ67377.1"/>
    </source>
</evidence>
<reference evidence="2" key="2">
    <citation type="journal article" date="2021" name="PeerJ">
        <title>Extensive microbial diversity within the chicken gut microbiome revealed by metagenomics and culture.</title>
        <authorList>
            <person name="Gilroy R."/>
            <person name="Ravi A."/>
            <person name="Getino M."/>
            <person name="Pursley I."/>
            <person name="Horton D.L."/>
            <person name="Alikhan N.F."/>
            <person name="Baker D."/>
            <person name="Gharbi K."/>
            <person name="Hall N."/>
            <person name="Watson M."/>
            <person name="Adriaenssens E.M."/>
            <person name="Foster-Nyarko E."/>
            <person name="Jarju S."/>
            <person name="Secka A."/>
            <person name="Antonio M."/>
            <person name="Oren A."/>
            <person name="Chaudhuri R.R."/>
            <person name="La Ragione R."/>
            <person name="Hildebrand F."/>
            <person name="Pallen M.J."/>
        </authorList>
    </citation>
    <scope>NUCLEOTIDE SEQUENCE</scope>
    <source>
        <strain evidence="2">13361</strain>
    </source>
</reference>
<dbReference type="AlphaFoldDB" id="A0A9D0Z1M2"/>
<dbReference type="Proteomes" id="UP000886796">
    <property type="component" value="Unassembled WGS sequence"/>
</dbReference>
<accession>A0A9D0Z1M2</accession>
<keyword evidence="1" id="KW-0472">Membrane</keyword>
<keyword evidence="1" id="KW-1133">Transmembrane helix</keyword>
<dbReference type="EMBL" id="DVFK01000035">
    <property type="protein sequence ID" value="HIQ67377.1"/>
    <property type="molecule type" value="Genomic_DNA"/>
</dbReference>
<feature type="transmembrane region" description="Helical" evidence="1">
    <location>
        <begin position="7"/>
        <end position="26"/>
    </location>
</feature>
<organism evidence="2 3">
    <name type="scientific">Candidatus Faecousia excrementigallinarum</name>
    <dbReference type="NCBI Taxonomy" id="2840806"/>
    <lineage>
        <taxon>Bacteria</taxon>
        <taxon>Bacillati</taxon>
        <taxon>Bacillota</taxon>
        <taxon>Clostridia</taxon>
        <taxon>Eubacteriales</taxon>
        <taxon>Oscillospiraceae</taxon>
        <taxon>Faecousia</taxon>
    </lineage>
</organism>
<evidence type="ECO:0000313" key="3">
    <source>
        <dbReference type="Proteomes" id="UP000886796"/>
    </source>
</evidence>
<name>A0A9D0Z1M2_9FIRM</name>
<comment type="caution">
    <text evidence="2">The sequence shown here is derived from an EMBL/GenBank/DDBJ whole genome shotgun (WGS) entry which is preliminary data.</text>
</comment>
<proteinExistence type="predicted"/>
<sequence length="65" mass="7205">MLESIKNLLKVKTLVTLVVITVFAVLSFRGDITADNAMIIISMVVSFYFGTQHEKTPTDKTQTGQ</sequence>
<reference evidence="2" key="1">
    <citation type="submission" date="2020-10" db="EMBL/GenBank/DDBJ databases">
        <authorList>
            <person name="Gilroy R."/>
        </authorList>
    </citation>
    <scope>NUCLEOTIDE SEQUENCE</scope>
    <source>
        <strain evidence="2">13361</strain>
    </source>
</reference>
<evidence type="ECO:0000256" key="1">
    <source>
        <dbReference type="SAM" id="Phobius"/>
    </source>
</evidence>
<feature type="transmembrane region" description="Helical" evidence="1">
    <location>
        <begin position="32"/>
        <end position="50"/>
    </location>
</feature>